<evidence type="ECO:0000313" key="2">
    <source>
        <dbReference type="Proteomes" id="UP000240908"/>
    </source>
</evidence>
<name>A0ABM6USC8_9GAMM</name>
<sequence>MQKGHQIGSLKSLDVMPALASVGFNRFTTFGWILFHNDWINQPSTHANAEKQKGRLSDLNFVMGNYFINLVKISL</sequence>
<organism evidence="1 2">
    <name type="scientific">Yersinia massiliensis</name>
    <dbReference type="NCBI Taxonomy" id="419257"/>
    <lineage>
        <taxon>Bacteria</taxon>
        <taxon>Pseudomonadati</taxon>
        <taxon>Pseudomonadota</taxon>
        <taxon>Gammaproteobacteria</taxon>
        <taxon>Enterobacterales</taxon>
        <taxon>Yersiniaceae</taxon>
        <taxon>Yersinia</taxon>
    </lineage>
</organism>
<keyword evidence="2" id="KW-1185">Reference proteome</keyword>
<dbReference type="EMBL" id="CP028487">
    <property type="protein sequence ID" value="AVX37812.1"/>
    <property type="molecule type" value="Genomic_DNA"/>
</dbReference>
<protein>
    <submittedName>
        <fullName evidence="1">Uncharacterized protein</fullName>
    </submittedName>
</protein>
<proteinExistence type="predicted"/>
<dbReference type="Proteomes" id="UP000240908">
    <property type="component" value="Chromosome"/>
</dbReference>
<evidence type="ECO:0000313" key="1">
    <source>
        <dbReference type="EMBL" id="AVX37812.1"/>
    </source>
</evidence>
<dbReference type="RefSeq" id="WP_108087583.1">
    <property type="nucleotide sequence ID" value="NZ_CP028487.1"/>
</dbReference>
<accession>A0ABM6USC8</accession>
<gene>
    <name evidence="1" type="ORF">DA391_09140</name>
</gene>
<reference evidence="2" key="1">
    <citation type="journal article" date="2018" name="Genome Announc.">
        <title>First complete genome sequence of Yersinia massiliensis.</title>
        <authorList>
            <person name="Thomas M.C."/>
            <person name="Arling V."/>
            <person name="Goji N."/>
            <person name="Janzen T.W."/>
            <person name="Duceppe M.-O."/>
            <person name="Mathews A."/>
            <person name="Carrillo C."/>
            <person name="Amoako K."/>
        </authorList>
    </citation>
    <scope>NUCLEOTIDE SEQUENCE [LARGE SCALE GENOMIC DNA]</scope>
    <source>
        <strain evidence="2">GTA</strain>
    </source>
</reference>